<keyword evidence="2" id="KW-1185">Reference proteome</keyword>
<evidence type="ECO:0000313" key="1">
    <source>
        <dbReference type="EMBL" id="CCV09315.1"/>
    </source>
</evidence>
<protein>
    <recommendedName>
        <fullName evidence="3">Transposase</fullName>
    </recommendedName>
</protein>
<name>M5EZF7_9HYPH</name>
<dbReference type="EMBL" id="CAUM01000170">
    <property type="protein sequence ID" value="CCV09315.1"/>
    <property type="molecule type" value="Genomic_DNA"/>
</dbReference>
<dbReference type="Proteomes" id="UP000012062">
    <property type="component" value="Unassembled WGS sequence"/>
</dbReference>
<proteinExistence type="predicted"/>
<sequence>MTAISAHWLAEHVFPEVKGLVQKQLHRKWHAACYSCLERIEPRRKRLPHHGWHAKL</sequence>
<reference evidence="1 2" key="1">
    <citation type="submission" date="2013-02" db="EMBL/GenBank/DDBJ databases">
        <authorList>
            <person name="Genoscope - CEA"/>
        </authorList>
    </citation>
    <scope>NUCLEOTIDE SEQUENCE [LARGE SCALE GENOMIC DNA]</scope>
    <source>
        <strain evidence="1 2">STM 2683</strain>
    </source>
</reference>
<evidence type="ECO:0000313" key="2">
    <source>
        <dbReference type="Proteomes" id="UP000012062"/>
    </source>
</evidence>
<dbReference type="AlphaFoldDB" id="M5EZF7"/>
<accession>M5EZF7</accession>
<comment type="caution">
    <text evidence="1">The sequence shown here is derived from an EMBL/GenBank/DDBJ whole genome shotgun (WGS) entry which is preliminary data.</text>
</comment>
<organism evidence="1 2">
    <name type="scientific">Mesorhizobium metallidurans STM 2683</name>
    <dbReference type="NCBI Taxonomy" id="1297569"/>
    <lineage>
        <taxon>Bacteria</taxon>
        <taxon>Pseudomonadati</taxon>
        <taxon>Pseudomonadota</taxon>
        <taxon>Alphaproteobacteria</taxon>
        <taxon>Hyphomicrobiales</taxon>
        <taxon>Phyllobacteriaceae</taxon>
        <taxon>Mesorhizobium</taxon>
    </lineage>
</organism>
<gene>
    <name evidence="1" type="ORF">MESS2_980037</name>
</gene>
<evidence type="ECO:0008006" key="3">
    <source>
        <dbReference type="Google" id="ProtNLM"/>
    </source>
</evidence>